<evidence type="ECO:0008006" key="3">
    <source>
        <dbReference type="Google" id="ProtNLM"/>
    </source>
</evidence>
<keyword evidence="2" id="KW-1185">Reference proteome</keyword>
<evidence type="ECO:0000313" key="2">
    <source>
        <dbReference type="Proteomes" id="UP001141253"/>
    </source>
</evidence>
<protein>
    <recommendedName>
        <fullName evidence="3">Ribosomal protein L32</fullName>
    </recommendedName>
</protein>
<gene>
    <name evidence="1" type="ORF">OIU77_028323</name>
</gene>
<accession>A0ABQ9BH54</accession>
<organism evidence="1 2">
    <name type="scientific">Salix suchowensis</name>
    <dbReference type="NCBI Taxonomy" id="1278906"/>
    <lineage>
        <taxon>Eukaryota</taxon>
        <taxon>Viridiplantae</taxon>
        <taxon>Streptophyta</taxon>
        <taxon>Embryophyta</taxon>
        <taxon>Tracheophyta</taxon>
        <taxon>Spermatophyta</taxon>
        <taxon>Magnoliopsida</taxon>
        <taxon>eudicotyledons</taxon>
        <taxon>Gunneridae</taxon>
        <taxon>Pentapetalae</taxon>
        <taxon>rosids</taxon>
        <taxon>fabids</taxon>
        <taxon>Malpighiales</taxon>
        <taxon>Salicaceae</taxon>
        <taxon>Saliceae</taxon>
        <taxon>Salix</taxon>
    </lineage>
</organism>
<comment type="caution">
    <text evidence="1">The sequence shown here is derived from an EMBL/GenBank/DDBJ whole genome shotgun (WGS) entry which is preliminary data.</text>
</comment>
<reference evidence="1" key="2">
    <citation type="journal article" date="2023" name="Int. J. Mol. Sci.">
        <title>De Novo Assembly and Annotation of 11 Diverse Shrub Willow (Salix) Genomes Reveals Novel Gene Organization in Sex-Linked Regions.</title>
        <authorList>
            <person name="Hyden B."/>
            <person name="Feng K."/>
            <person name="Yates T.B."/>
            <person name="Jawdy S."/>
            <person name="Cereghino C."/>
            <person name="Smart L.B."/>
            <person name="Muchero W."/>
        </authorList>
    </citation>
    <scope>NUCLEOTIDE SEQUENCE</scope>
    <source>
        <tissue evidence="1">Shoot tip</tissue>
    </source>
</reference>
<evidence type="ECO:0000313" key="1">
    <source>
        <dbReference type="EMBL" id="KAJ6385097.1"/>
    </source>
</evidence>
<dbReference type="Proteomes" id="UP001141253">
    <property type="component" value="Chromosome 9"/>
</dbReference>
<name>A0ABQ9BH54_9ROSI</name>
<reference evidence="1" key="1">
    <citation type="submission" date="2022-10" db="EMBL/GenBank/DDBJ databases">
        <authorList>
            <person name="Hyden B.L."/>
            <person name="Feng K."/>
            <person name="Yates T."/>
            <person name="Jawdy S."/>
            <person name="Smart L.B."/>
            <person name="Muchero W."/>
        </authorList>
    </citation>
    <scope>NUCLEOTIDE SEQUENCE</scope>
    <source>
        <tissue evidence="1">Shoot tip</tissue>
    </source>
</reference>
<sequence>MKKNKIVFCFKNSKFLIRVKRFLVEIWVVVEVAEENKN</sequence>
<proteinExistence type="predicted"/>
<dbReference type="EMBL" id="JAPFFI010000008">
    <property type="protein sequence ID" value="KAJ6385097.1"/>
    <property type="molecule type" value="Genomic_DNA"/>
</dbReference>